<sequence>MLSRELRRELLGYSRALLEASLLGTSLPPTLFGDPLLEEKRGLFVTLRVRGLLRGCIGRIVAEGVLRETVHHCTLEAAFADRRFPPLEGKELEGLTIEHSLLSPPRPLRRPGDIRLGVDGVIFALGDARSVFLPEVPLEQGWDRAALLDALARKAGLPSRAWQDKRALFQVFRTCHYSEDGQGSGVDRD</sequence>
<protein>
    <recommendedName>
        <fullName evidence="1">AMMECR1 domain-containing protein</fullName>
    </recommendedName>
</protein>
<dbReference type="PROSITE" id="PS51112">
    <property type="entry name" value="AMMECR1"/>
    <property type="match status" value="1"/>
</dbReference>
<feature type="domain" description="AMMECR1" evidence="1">
    <location>
        <begin position="1"/>
        <end position="188"/>
    </location>
</feature>
<evidence type="ECO:0000259" key="1">
    <source>
        <dbReference type="PROSITE" id="PS51112"/>
    </source>
</evidence>
<evidence type="ECO:0000313" key="2">
    <source>
        <dbReference type="EMBL" id="POR02212.1"/>
    </source>
</evidence>
<dbReference type="InterPro" id="IPR027623">
    <property type="entry name" value="AmmeMemoSam_A"/>
</dbReference>
<organism evidence="2 3">
    <name type="scientific">Alkalispirochaeta sphaeroplastigenens</name>
    <dbReference type="NCBI Taxonomy" id="1187066"/>
    <lineage>
        <taxon>Bacteria</taxon>
        <taxon>Pseudomonadati</taxon>
        <taxon>Spirochaetota</taxon>
        <taxon>Spirochaetia</taxon>
        <taxon>Spirochaetales</taxon>
        <taxon>Spirochaetaceae</taxon>
        <taxon>Alkalispirochaeta</taxon>
    </lineage>
</organism>
<dbReference type="AlphaFoldDB" id="A0A2S4JRU1"/>
<dbReference type="InterPro" id="IPR023473">
    <property type="entry name" value="AMMECR1"/>
</dbReference>
<dbReference type="SUPFAM" id="SSF143447">
    <property type="entry name" value="AMMECR1-like"/>
    <property type="match status" value="1"/>
</dbReference>
<dbReference type="Pfam" id="PF01871">
    <property type="entry name" value="AMMECR1"/>
    <property type="match status" value="1"/>
</dbReference>
<dbReference type="InterPro" id="IPR002733">
    <property type="entry name" value="AMMECR1_domain"/>
</dbReference>
<dbReference type="PANTHER" id="PTHR13016:SF0">
    <property type="entry name" value="AMME SYNDROME CANDIDATE GENE 1 PROTEIN"/>
    <property type="match status" value="1"/>
</dbReference>
<comment type="caution">
    <text evidence="2">The sequence shown here is derived from an EMBL/GenBank/DDBJ whole genome shotgun (WGS) entry which is preliminary data.</text>
</comment>
<gene>
    <name evidence="2" type="ORF">AU468_06370</name>
</gene>
<proteinExistence type="predicted"/>
<dbReference type="InterPro" id="IPR027485">
    <property type="entry name" value="AMMECR1_N"/>
</dbReference>
<dbReference type="Gene3D" id="3.30.1490.150">
    <property type="entry name" value="Hypothetical protein ph0010, domain 2"/>
    <property type="match status" value="1"/>
</dbReference>
<dbReference type="NCBIfam" id="TIGR00296">
    <property type="entry name" value="TIGR00296 family protein"/>
    <property type="match status" value="1"/>
</dbReference>
<dbReference type="Gene3D" id="3.30.700.20">
    <property type="entry name" value="Hypothetical protein ph0010, domain 1"/>
    <property type="match status" value="1"/>
</dbReference>
<dbReference type="EMBL" id="LPWH01000062">
    <property type="protein sequence ID" value="POR02212.1"/>
    <property type="molecule type" value="Genomic_DNA"/>
</dbReference>
<accession>A0A2S4JRU1</accession>
<dbReference type="RefSeq" id="WP_103679991.1">
    <property type="nucleotide sequence ID" value="NZ_LPWH01000062.1"/>
</dbReference>
<reference evidence="3" key="1">
    <citation type="submission" date="2015-12" db="EMBL/GenBank/DDBJ databases">
        <authorList>
            <person name="Lodha T.D."/>
            <person name="Chintalapati S."/>
            <person name="Chintalapati V.R."/>
            <person name="Sravanthi T."/>
        </authorList>
    </citation>
    <scope>NUCLEOTIDE SEQUENCE [LARGE SCALE GENOMIC DNA]</scope>
    <source>
        <strain evidence="3">JC133</strain>
    </source>
</reference>
<dbReference type="Proteomes" id="UP000237350">
    <property type="component" value="Unassembled WGS sequence"/>
</dbReference>
<dbReference type="OrthoDB" id="159752at2"/>
<name>A0A2S4JRU1_9SPIO</name>
<dbReference type="NCBIfam" id="TIGR04335">
    <property type="entry name" value="AmmeMemoSam_A"/>
    <property type="match status" value="1"/>
</dbReference>
<keyword evidence="3" id="KW-1185">Reference proteome</keyword>
<dbReference type="PANTHER" id="PTHR13016">
    <property type="entry name" value="AMMECR1 HOMOLOG"/>
    <property type="match status" value="1"/>
</dbReference>
<dbReference type="InterPro" id="IPR036071">
    <property type="entry name" value="AMMECR1_dom_sf"/>
</dbReference>
<evidence type="ECO:0000313" key="3">
    <source>
        <dbReference type="Proteomes" id="UP000237350"/>
    </source>
</evidence>